<feature type="domain" description="Conserved hypothetical protein CHP02679 N terminus" evidence="2">
    <location>
        <begin position="48"/>
        <end position="263"/>
    </location>
</feature>
<feature type="domain" description="DUF2399" evidence="1">
    <location>
        <begin position="318"/>
        <end position="486"/>
    </location>
</feature>
<proteinExistence type="predicted"/>
<dbReference type="InterPro" id="IPR024466">
    <property type="entry name" value="CHP02679_N"/>
</dbReference>
<evidence type="ECO:0000313" key="3">
    <source>
        <dbReference type="EMBL" id="OMH23080.1"/>
    </source>
</evidence>
<dbReference type="Proteomes" id="UP000187085">
    <property type="component" value="Unassembled WGS sequence"/>
</dbReference>
<dbReference type="Pfam" id="PF09664">
    <property type="entry name" value="DUF2399"/>
    <property type="match status" value="1"/>
</dbReference>
<evidence type="ECO:0000259" key="1">
    <source>
        <dbReference type="Pfam" id="PF09664"/>
    </source>
</evidence>
<dbReference type="Pfam" id="PF11796">
    <property type="entry name" value="DUF3323"/>
    <property type="match status" value="1"/>
</dbReference>
<reference evidence="3 4" key="1">
    <citation type="submission" date="2016-12" db="EMBL/GenBank/DDBJ databases">
        <title>Draft genome of Tersicoccus phoenicis 1P05MA.</title>
        <authorList>
            <person name="Nakajima Y."/>
            <person name="Yoshizawa S."/>
            <person name="Nakamura K."/>
            <person name="Ogura Y."/>
            <person name="Hayashi T."/>
            <person name="Kogure K."/>
        </authorList>
    </citation>
    <scope>NUCLEOTIDE SEQUENCE [LARGE SCALE GENOMIC DNA]</scope>
    <source>
        <strain evidence="3 4">1p05MA</strain>
    </source>
</reference>
<evidence type="ECO:0000313" key="4">
    <source>
        <dbReference type="Proteomes" id="UP000187085"/>
    </source>
</evidence>
<keyword evidence="4" id="KW-1185">Reference proteome</keyword>
<protein>
    <recommendedName>
        <fullName evidence="5">TIGR02679 family protein</fullName>
    </recommendedName>
</protein>
<organism evidence="3 4">
    <name type="scientific">Tersicoccus phoenicis</name>
    <dbReference type="NCBI Taxonomy" id="554083"/>
    <lineage>
        <taxon>Bacteria</taxon>
        <taxon>Bacillati</taxon>
        <taxon>Actinomycetota</taxon>
        <taxon>Actinomycetes</taxon>
        <taxon>Micrococcales</taxon>
        <taxon>Micrococcaceae</taxon>
        <taxon>Tersicoccus</taxon>
    </lineage>
</organism>
<gene>
    <name evidence="3" type="ORF">BKD30_14535</name>
</gene>
<comment type="caution">
    <text evidence="3">The sequence shown here is derived from an EMBL/GenBank/DDBJ whole genome shotgun (WGS) entry which is preliminary data.</text>
</comment>
<dbReference type="InterPro" id="IPR024465">
    <property type="entry name" value="DUF2399"/>
</dbReference>
<name>A0A1R1L6C3_9MICC</name>
<dbReference type="STRING" id="554083.BKD30_14535"/>
<evidence type="ECO:0000259" key="2">
    <source>
        <dbReference type="Pfam" id="PF11796"/>
    </source>
</evidence>
<sequence length="497" mass="51606">MTADRPVSPGQPSGNREALDRLLADPGLAWFVDRVRGRILAAGAGPLHGVVQLRDPSPEQRAAAWRLVGRPRRTGSTLRVDLSTVEEVLRRGPWPAGLADAVETVSGPVTDRRSEQEREAAAWQAAGVGLAGPASRYPSLVAQWEAWCAAGGLKRTTRAEGARLGAEFSPAVATDLVNRLGAVLDVLPVADEPLAVLARRVLGDAHALDDARPLGRLAAALVGAAFMPGVAITDRDLSTRDAWAAAGVVLSNVASRVLCLGVPGVDASGVGSLDIDVPGAGVEVTAAEVPGEKLGRSLRSATAASLEAMRAARAPLLLTLDQVRSGGVRALPPGAVVHACENPTVVEVVAARWAAAGTSRPVPAPVGTDQHAAVGPVLVCTGGQPSTAVVDLLARLVARGAACRYHGDFDWGGLRIARSLGAHVDWMPWRFTAAHYREAVRAGKPSRHLAGRPAESPWDPELAVAMADDGFAVEEEAVADLLAADLLTHLSPARAAR</sequence>
<dbReference type="AlphaFoldDB" id="A0A1R1L6C3"/>
<dbReference type="EMBL" id="MRDE01000081">
    <property type="protein sequence ID" value="OMH23080.1"/>
    <property type="molecule type" value="Genomic_DNA"/>
</dbReference>
<evidence type="ECO:0008006" key="5">
    <source>
        <dbReference type="Google" id="ProtNLM"/>
    </source>
</evidence>
<accession>A0A1R1L6C3</accession>